<dbReference type="EMBL" id="MU853770">
    <property type="protein sequence ID" value="KAK3942839.1"/>
    <property type="molecule type" value="Genomic_DNA"/>
</dbReference>
<dbReference type="Proteomes" id="UP001303473">
    <property type="component" value="Unassembled WGS sequence"/>
</dbReference>
<accession>A0AAN6ND37</accession>
<comment type="caution">
    <text evidence="1">The sequence shown here is derived from an EMBL/GenBank/DDBJ whole genome shotgun (WGS) entry which is preliminary data.</text>
</comment>
<gene>
    <name evidence="1" type="ORF">QBC46DRAFT_405902</name>
</gene>
<reference evidence="2" key="1">
    <citation type="journal article" date="2023" name="Mol. Phylogenet. Evol.">
        <title>Genome-scale phylogeny and comparative genomics of the fungal order Sordariales.</title>
        <authorList>
            <person name="Hensen N."/>
            <person name="Bonometti L."/>
            <person name="Westerberg I."/>
            <person name="Brannstrom I.O."/>
            <person name="Guillou S."/>
            <person name="Cros-Aarteil S."/>
            <person name="Calhoun S."/>
            <person name="Haridas S."/>
            <person name="Kuo A."/>
            <person name="Mondo S."/>
            <person name="Pangilinan J."/>
            <person name="Riley R."/>
            <person name="LaButti K."/>
            <person name="Andreopoulos B."/>
            <person name="Lipzen A."/>
            <person name="Chen C."/>
            <person name="Yan M."/>
            <person name="Daum C."/>
            <person name="Ng V."/>
            <person name="Clum A."/>
            <person name="Steindorff A."/>
            <person name="Ohm R.A."/>
            <person name="Martin F."/>
            <person name="Silar P."/>
            <person name="Natvig D.O."/>
            <person name="Lalanne C."/>
            <person name="Gautier V."/>
            <person name="Ament-Velasquez S.L."/>
            <person name="Kruys A."/>
            <person name="Hutchinson M.I."/>
            <person name="Powell A.J."/>
            <person name="Barry K."/>
            <person name="Miller A.N."/>
            <person name="Grigoriev I.V."/>
            <person name="Debuchy R."/>
            <person name="Gladieux P."/>
            <person name="Hiltunen Thoren M."/>
            <person name="Johannesson H."/>
        </authorList>
    </citation>
    <scope>NUCLEOTIDE SEQUENCE [LARGE SCALE GENOMIC DNA]</scope>
    <source>
        <strain evidence="2">CBS 340.73</strain>
    </source>
</reference>
<sequence length="210" mass="23375">MCSTAIDPVQCEGDNCRAYLISGGAVMFTPRQNTSHPSYPLVLARNVLSMHVEFLRQPRLHGFVDTEGVHVGVRLCLRQSQSKTRLLDVGLFVCQNGTVNDACSNTSALPNITTTVSFYTRQATVIASRSNFSIASISDLTDPVLVPDIDLSEYRKALNWLLNYTAANIPAMSSILESFWFYGPEIQSPENHVLVSQKFESVITWFSPYF</sequence>
<organism evidence="1 2">
    <name type="scientific">Diplogelasinospora grovesii</name>
    <dbReference type="NCBI Taxonomy" id="303347"/>
    <lineage>
        <taxon>Eukaryota</taxon>
        <taxon>Fungi</taxon>
        <taxon>Dikarya</taxon>
        <taxon>Ascomycota</taxon>
        <taxon>Pezizomycotina</taxon>
        <taxon>Sordariomycetes</taxon>
        <taxon>Sordariomycetidae</taxon>
        <taxon>Sordariales</taxon>
        <taxon>Diplogelasinosporaceae</taxon>
        <taxon>Diplogelasinospora</taxon>
    </lineage>
</organism>
<keyword evidence="2" id="KW-1185">Reference proteome</keyword>
<name>A0AAN6ND37_9PEZI</name>
<evidence type="ECO:0000313" key="1">
    <source>
        <dbReference type="EMBL" id="KAK3942839.1"/>
    </source>
</evidence>
<proteinExistence type="predicted"/>
<protein>
    <submittedName>
        <fullName evidence="1">Uncharacterized protein</fullName>
    </submittedName>
</protein>
<evidence type="ECO:0000313" key="2">
    <source>
        <dbReference type="Proteomes" id="UP001303473"/>
    </source>
</evidence>
<dbReference type="AlphaFoldDB" id="A0AAN6ND37"/>